<dbReference type="OrthoDB" id="9813550at2"/>
<dbReference type="PANTHER" id="PTHR22916:SF64">
    <property type="entry name" value="TRANSFERASE, PUTATIVE-RELATED"/>
    <property type="match status" value="1"/>
</dbReference>
<keyword evidence="1" id="KW-0472">Membrane</keyword>
<dbReference type="Gene3D" id="3.90.550.10">
    <property type="entry name" value="Spore Coat Polysaccharide Biosynthesis Protein SpsA, Chain A"/>
    <property type="match status" value="1"/>
</dbReference>
<evidence type="ECO:0000259" key="2">
    <source>
        <dbReference type="Pfam" id="PF00535"/>
    </source>
</evidence>
<protein>
    <submittedName>
        <fullName evidence="3">Glycosyltransferase</fullName>
    </submittedName>
</protein>
<reference evidence="3 4" key="1">
    <citation type="submission" date="2019-04" db="EMBL/GenBank/DDBJ databases">
        <title>Psychroflexus halotolerans sp. nov., isolated from a marine solar saltern.</title>
        <authorList>
            <person name="Feng X."/>
        </authorList>
    </citation>
    <scope>NUCLEOTIDE SEQUENCE [LARGE SCALE GENOMIC DNA]</scope>
    <source>
        <strain evidence="3 4">WDS2C27</strain>
    </source>
</reference>
<dbReference type="GO" id="GO:0016758">
    <property type="term" value="F:hexosyltransferase activity"/>
    <property type="evidence" value="ECO:0007669"/>
    <property type="project" value="UniProtKB-ARBA"/>
</dbReference>
<evidence type="ECO:0000313" key="4">
    <source>
        <dbReference type="Proteomes" id="UP000306552"/>
    </source>
</evidence>
<dbReference type="InterPro" id="IPR001173">
    <property type="entry name" value="Glyco_trans_2-like"/>
</dbReference>
<dbReference type="Pfam" id="PF00535">
    <property type="entry name" value="Glycos_transf_2"/>
    <property type="match status" value="1"/>
</dbReference>
<dbReference type="Proteomes" id="UP000306552">
    <property type="component" value="Unassembled WGS sequence"/>
</dbReference>
<evidence type="ECO:0000313" key="3">
    <source>
        <dbReference type="EMBL" id="TKS56157.1"/>
    </source>
</evidence>
<keyword evidence="1" id="KW-0812">Transmembrane</keyword>
<accession>A0A4U5TPT6</accession>
<feature type="domain" description="Glycosyltransferase 2-like" evidence="2">
    <location>
        <begin position="6"/>
        <end position="134"/>
    </location>
</feature>
<feature type="transmembrane region" description="Helical" evidence="1">
    <location>
        <begin position="290"/>
        <end position="319"/>
    </location>
</feature>
<keyword evidence="1" id="KW-1133">Transmembrane helix</keyword>
<gene>
    <name evidence="3" type="ORF">FCN74_09085</name>
</gene>
<name>A0A4U5TPT6_9FLAO</name>
<dbReference type="SUPFAM" id="SSF53448">
    <property type="entry name" value="Nucleotide-diphospho-sugar transferases"/>
    <property type="match status" value="1"/>
</dbReference>
<keyword evidence="3" id="KW-0808">Transferase</keyword>
<proteinExistence type="predicted"/>
<dbReference type="InterPro" id="IPR029044">
    <property type="entry name" value="Nucleotide-diphossugar_trans"/>
</dbReference>
<evidence type="ECO:0000256" key="1">
    <source>
        <dbReference type="SAM" id="Phobius"/>
    </source>
</evidence>
<dbReference type="PANTHER" id="PTHR22916">
    <property type="entry name" value="GLYCOSYLTRANSFERASE"/>
    <property type="match status" value="1"/>
</dbReference>
<keyword evidence="4" id="KW-1185">Reference proteome</keyword>
<dbReference type="RefSeq" id="WP_138932275.1">
    <property type="nucleotide sequence ID" value="NZ_SWMU01000003.1"/>
</dbReference>
<organism evidence="3 4">
    <name type="scientific">Mesohalobacter halotolerans</name>
    <dbReference type="NCBI Taxonomy" id="1883405"/>
    <lineage>
        <taxon>Bacteria</taxon>
        <taxon>Pseudomonadati</taxon>
        <taxon>Bacteroidota</taxon>
        <taxon>Flavobacteriia</taxon>
        <taxon>Flavobacteriales</taxon>
        <taxon>Flavobacteriaceae</taxon>
        <taxon>Mesohalobacter</taxon>
    </lineage>
</organism>
<dbReference type="EMBL" id="SWMU01000003">
    <property type="protein sequence ID" value="TKS56157.1"/>
    <property type="molecule type" value="Genomic_DNA"/>
</dbReference>
<dbReference type="AlphaFoldDB" id="A0A4U5TPT6"/>
<sequence>MNFDFSFIIPVYNRPEEIKELLDSFLKVKHINRCEILIVEDGSEHTCEHIINDFKNKLSISYFYKENSGPGNSRNYGMQKANSDYFIILDSDVLLPANYIINLEYHLSHKFVHCFGGSDRAHESFTNTQKAINYAMTSVWTTGGIRGKGSHHKNFQPRSFNMGLSQKAFQLSGGFSSIHPGEDPDLSLRLKKMGFETAFFSECYVYHKRRIDWLGFYKQVYKFGLVRPILNLWHPQSHKLIYYLPSLFSLGMIIAIALLGFNIFSFLMLYAVYFIFVFVDALMRSKSVTIAMYGLVAICIQFFGYGFAFLKSTLVIFIFKRNPQKRYPFLFFKFD</sequence>
<comment type="caution">
    <text evidence="3">The sequence shown here is derived from an EMBL/GenBank/DDBJ whole genome shotgun (WGS) entry which is preliminary data.</text>
</comment>